<keyword evidence="2" id="KW-1003">Cell membrane</keyword>
<evidence type="ECO:0000259" key="7">
    <source>
        <dbReference type="Pfam" id="PF02706"/>
    </source>
</evidence>
<dbReference type="Pfam" id="PF02706">
    <property type="entry name" value="Wzz"/>
    <property type="match status" value="1"/>
</dbReference>
<dbReference type="InterPro" id="IPR003856">
    <property type="entry name" value="LPS_length_determ_N"/>
</dbReference>
<reference evidence="8" key="1">
    <citation type="journal article" date="2014" name="Front. Microbiol.">
        <title>High frequency of phylogenetically diverse reductive dehalogenase-homologous genes in deep subseafloor sedimentary metagenomes.</title>
        <authorList>
            <person name="Kawai M."/>
            <person name="Futagami T."/>
            <person name="Toyoda A."/>
            <person name="Takaki Y."/>
            <person name="Nishi S."/>
            <person name="Hori S."/>
            <person name="Arai W."/>
            <person name="Tsubouchi T."/>
            <person name="Morono Y."/>
            <person name="Uchiyama I."/>
            <person name="Ito T."/>
            <person name="Fujiyama A."/>
            <person name="Inagaki F."/>
            <person name="Takami H."/>
        </authorList>
    </citation>
    <scope>NUCLEOTIDE SEQUENCE</scope>
    <source>
        <strain evidence="8">Expedition CK06-06</strain>
    </source>
</reference>
<evidence type="ECO:0000256" key="6">
    <source>
        <dbReference type="SAM" id="Phobius"/>
    </source>
</evidence>
<evidence type="ECO:0000256" key="2">
    <source>
        <dbReference type="ARBA" id="ARBA00022475"/>
    </source>
</evidence>
<dbReference type="PANTHER" id="PTHR32309">
    <property type="entry name" value="TYROSINE-PROTEIN KINASE"/>
    <property type="match status" value="1"/>
</dbReference>
<feature type="non-terminal residue" evidence="8">
    <location>
        <position position="205"/>
    </location>
</feature>
<feature type="domain" description="Polysaccharide chain length determinant N-terminal" evidence="7">
    <location>
        <begin position="7"/>
        <end position="99"/>
    </location>
</feature>
<sequence>MREIEEEEMSLQDYIRVLRKRKWTIFKVIITAFLIVLIVNFFMSPVYKATTTILISQSGAQQSIYGDVKSNPIFGGADEIETQMEILKSYSIAQGVAEKLPADIFEKVKAENFEKKKESFRWLINILDRLYSKIKNVVASIIVVNKDKNNNIEVESHLKDTIKQIRDSITVNLVKNTNMIEISFENNNPELAAEIANTIAAVFMD</sequence>
<organism evidence="8">
    <name type="scientific">marine sediment metagenome</name>
    <dbReference type="NCBI Taxonomy" id="412755"/>
    <lineage>
        <taxon>unclassified sequences</taxon>
        <taxon>metagenomes</taxon>
        <taxon>ecological metagenomes</taxon>
    </lineage>
</organism>
<keyword evidence="4 6" id="KW-1133">Transmembrane helix</keyword>
<comment type="subcellular location">
    <subcellularLocation>
        <location evidence="1">Cell membrane</location>
        <topology evidence="1">Multi-pass membrane protein</topology>
    </subcellularLocation>
</comment>
<keyword evidence="3 6" id="KW-0812">Transmembrane</keyword>
<evidence type="ECO:0000256" key="3">
    <source>
        <dbReference type="ARBA" id="ARBA00022692"/>
    </source>
</evidence>
<evidence type="ECO:0000256" key="4">
    <source>
        <dbReference type="ARBA" id="ARBA00022989"/>
    </source>
</evidence>
<protein>
    <recommendedName>
        <fullName evidence="7">Polysaccharide chain length determinant N-terminal domain-containing protein</fullName>
    </recommendedName>
</protein>
<evidence type="ECO:0000256" key="5">
    <source>
        <dbReference type="ARBA" id="ARBA00023136"/>
    </source>
</evidence>
<dbReference type="GO" id="GO:0005886">
    <property type="term" value="C:plasma membrane"/>
    <property type="evidence" value="ECO:0007669"/>
    <property type="project" value="UniProtKB-SubCell"/>
</dbReference>
<name>X1U883_9ZZZZ</name>
<accession>X1U883</accession>
<dbReference type="GO" id="GO:0004713">
    <property type="term" value="F:protein tyrosine kinase activity"/>
    <property type="evidence" value="ECO:0007669"/>
    <property type="project" value="TreeGrafter"/>
</dbReference>
<dbReference type="AlphaFoldDB" id="X1U883"/>
<comment type="caution">
    <text evidence="8">The sequence shown here is derived from an EMBL/GenBank/DDBJ whole genome shotgun (WGS) entry which is preliminary data.</text>
</comment>
<gene>
    <name evidence="8" type="ORF">S12H4_49645</name>
</gene>
<dbReference type="EMBL" id="BARW01031167">
    <property type="protein sequence ID" value="GAJ13773.1"/>
    <property type="molecule type" value="Genomic_DNA"/>
</dbReference>
<dbReference type="PANTHER" id="PTHR32309:SF13">
    <property type="entry name" value="FERRIC ENTEROBACTIN TRANSPORT PROTEIN FEPE"/>
    <property type="match status" value="1"/>
</dbReference>
<keyword evidence="5 6" id="KW-0472">Membrane</keyword>
<feature type="transmembrane region" description="Helical" evidence="6">
    <location>
        <begin position="25"/>
        <end position="47"/>
    </location>
</feature>
<proteinExistence type="predicted"/>
<evidence type="ECO:0000313" key="8">
    <source>
        <dbReference type="EMBL" id="GAJ13773.1"/>
    </source>
</evidence>
<evidence type="ECO:0000256" key="1">
    <source>
        <dbReference type="ARBA" id="ARBA00004651"/>
    </source>
</evidence>
<dbReference type="InterPro" id="IPR050445">
    <property type="entry name" value="Bact_polysacc_biosynth/exp"/>
</dbReference>